<name>A0ABR1NBC1_9PEZI</name>
<protein>
    <submittedName>
        <fullName evidence="2">Uncharacterized protein</fullName>
    </submittedName>
</protein>
<gene>
    <name evidence="2" type="ORF">JOL62DRAFT_27790</name>
</gene>
<evidence type="ECO:0000313" key="3">
    <source>
        <dbReference type="Proteomes" id="UP001367316"/>
    </source>
</evidence>
<dbReference type="EMBL" id="JBBPBF010000010">
    <property type="protein sequence ID" value="KAK7612498.1"/>
    <property type="molecule type" value="Genomic_DNA"/>
</dbReference>
<dbReference type="Proteomes" id="UP001367316">
    <property type="component" value="Unassembled WGS sequence"/>
</dbReference>
<reference evidence="2 3" key="1">
    <citation type="submission" date="2024-04" db="EMBL/GenBank/DDBJ databases">
        <title>Phyllosticta paracitricarpa is synonymous to the EU quarantine fungus P. citricarpa based on phylogenomic analyses.</title>
        <authorList>
            <consortium name="Lawrence Berkeley National Laboratory"/>
            <person name="Van ingen-buijs V.A."/>
            <person name="Van westerhoven A.C."/>
            <person name="Haridas S."/>
            <person name="Skiadas P."/>
            <person name="Martin F."/>
            <person name="Groenewald J.Z."/>
            <person name="Crous P.W."/>
            <person name="Seidl M.F."/>
        </authorList>
    </citation>
    <scope>NUCLEOTIDE SEQUENCE [LARGE SCALE GENOMIC DNA]</scope>
    <source>
        <strain evidence="2 3">CBS 141358</strain>
    </source>
</reference>
<keyword evidence="3" id="KW-1185">Reference proteome</keyword>
<evidence type="ECO:0000313" key="2">
    <source>
        <dbReference type="EMBL" id="KAK7612498.1"/>
    </source>
</evidence>
<feature type="compositionally biased region" description="Basic residues" evidence="1">
    <location>
        <begin position="189"/>
        <end position="199"/>
    </location>
</feature>
<evidence type="ECO:0000256" key="1">
    <source>
        <dbReference type="SAM" id="MobiDB-lite"/>
    </source>
</evidence>
<sequence length="199" mass="22153">MRRLERGLKTGFRVLVGSRQDVGAIWMQTDRISAPTPPRPDEGSQNWHCGWPSRLAAGGSVERRVAAAEFWLGWSRQAIDEEARNGVPLSEENGLQRRVSISATTGSGMEQYQASSKKELDGDEEGTEGREVWRCKGVCERNRWEGVDGAAGTTLHAADQGCEMHKDQRRAPPEPAPCKARKTDARAKNEKKKKIKNKK</sequence>
<feature type="region of interest" description="Disordered" evidence="1">
    <location>
        <begin position="158"/>
        <end position="199"/>
    </location>
</feature>
<feature type="compositionally biased region" description="Polar residues" evidence="1">
    <location>
        <begin position="101"/>
        <end position="115"/>
    </location>
</feature>
<proteinExistence type="predicted"/>
<feature type="region of interest" description="Disordered" evidence="1">
    <location>
        <begin position="101"/>
        <end position="127"/>
    </location>
</feature>
<feature type="compositionally biased region" description="Basic and acidic residues" evidence="1">
    <location>
        <begin position="162"/>
        <end position="172"/>
    </location>
</feature>
<accession>A0ABR1NBC1</accession>
<comment type="caution">
    <text evidence="2">The sequence shown here is derived from an EMBL/GenBank/DDBJ whole genome shotgun (WGS) entry which is preliminary data.</text>
</comment>
<organism evidence="2 3">
    <name type="scientific">Phyllosticta paracitricarpa</name>
    <dbReference type="NCBI Taxonomy" id="2016321"/>
    <lineage>
        <taxon>Eukaryota</taxon>
        <taxon>Fungi</taxon>
        <taxon>Dikarya</taxon>
        <taxon>Ascomycota</taxon>
        <taxon>Pezizomycotina</taxon>
        <taxon>Dothideomycetes</taxon>
        <taxon>Dothideomycetes incertae sedis</taxon>
        <taxon>Botryosphaeriales</taxon>
        <taxon>Phyllostictaceae</taxon>
        <taxon>Phyllosticta</taxon>
    </lineage>
</organism>